<sequence>MSFLRRKYYNGIIRLLGWYNTWFSRPAPVKNTDLPELNEVRRRAATRTDINDHLEAIFLESLSVWPKVIVELGIGPGESTFVFERVVRLCGSKLISVDLADKAATATSWPAWNFVQADDIEFAGRFKEWAKEKGIDPFIDVLFIDTSHQFEHTVQEIKHWFPFLSETAKVFFHDTNTGPIYRRKDGSIGLSYDINRGVIRALEQYFDSKFDEKKDFADIRRGWIIKHFANCNGLTILEKLR</sequence>
<dbReference type="Pfam" id="PF13578">
    <property type="entry name" value="Methyltransf_24"/>
    <property type="match status" value="1"/>
</dbReference>
<gene>
    <name evidence="1" type="ORF">A3C88_02625</name>
</gene>
<dbReference type="AlphaFoldDB" id="A0A1F8FUZ4"/>
<dbReference type="EMBL" id="MGJZ01000035">
    <property type="protein sequence ID" value="OGN16256.1"/>
    <property type="molecule type" value="Genomic_DNA"/>
</dbReference>
<comment type="caution">
    <text evidence="1">The sequence shown here is derived from an EMBL/GenBank/DDBJ whole genome shotgun (WGS) entry which is preliminary data.</text>
</comment>
<evidence type="ECO:0000313" key="2">
    <source>
        <dbReference type="Proteomes" id="UP000178117"/>
    </source>
</evidence>
<dbReference type="Proteomes" id="UP000178117">
    <property type="component" value="Unassembled WGS sequence"/>
</dbReference>
<dbReference type="InterPro" id="IPR029063">
    <property type="entry name" value="SAM-dependent_MTases_sf"/>
</dbReference>
<reference evidence="1 2" key="1">
    <citation type="journal article" date="2016" name="Nat. Commun.">
        <title>Thousands of microbial genomes shed light on interconnected biogeochemical processes in an aquifer system.</title>
        <authorList>
            <person name="Anantharaman K."/>
            <person name="Brown C.T."/>
            <person name="Hug L.A."/>
            <person name="Sharon I."/>
            <person name="Castelle C.J."/>
            <person name="Probst A.J."/>
            <person name="Thomas B.C."/>
            <person name="Singh A."/>
            <person name="Wilkins M.J."/>
            <person name="Karaoz U."/>
            <person name="Brodie E.L."/>
            <person name="Williams K.H."/>
            <person name="Hubbard S.S."/>
            <person name="Banfield J.F."/>
        </authorList>
    </citation>
    <scope>NUCLEOTIDE SEQUENCE [LARGE SCALE GENOMIC DNA]</scope>
</reference>
<evidence type="ECO:0000313" key="1">
    <source>
        <dbReference type="EMBL" id="OGN16256.1"/>
    </source>
</evidence>
<dbReference type="STRING" id="1802685.A3C88_02625"/>
<organism evidence="1 2">
    <name type="scientific">Candidatus Yanofskybacteria bacterium RIFCSPHIGHO2_02_FULL_50_12</name>
    <dbReference type="NCBI Taxonomy" id="1802685"/>
    <lineage>
        <taxon>Bacteria</taxon>
        <taxon>Candidatus Yanofskyibacteriota</taxon>
    </lineage>
</organism>
<proteinExistence type="predicted"/>
<dbReference type="Gene3D" id="3.40.50.150">
    <property type="entry name" value="Vaccinia Virus protein VP39"/>
    <property type="match status" value="1"/>
</dbReference>
<accession>A0A1F8FUZ4</accession>
<dbReference type="SUPFAM" id="SSF53335">
    <property type="entry name" value="S-adenosyl-L-methionine-dependent methyltransferases"/>
    <property type="match status" value="1"/>
</dbReference>
<protein>
    <recommendedName>
        <fullName evidence="3">Methyltransferase domain-containing protein</fullName>
    </recommendedName>
</protein>
<name>A0A1F8FUZ4_9BACT</name>
<evidence type="ECO:0008006" key="3">
    <source>
        <dbReference type="Google" id="ProtNLM"/>
    </source>
</evidence>